<protein>
    <submittedName>
        <fullName evidence="1">Uncharacterized protein</fullName>
    </submittedName>
</protein>
<proteinExistence type="predicted"/>
<dbReference type="EMBL" id="CP096040">
    <property type="protein sequence ID" value="USQ97632.1"/>
    <property type="molecule type" value="Genomic_DNA"/>
</dbReference>
<name>A0ABY5A054_9CAUL</name>
<evidence type="ECO:0000313" key="1">
    <source>
        <dbReference type="EMBL" id="USQ97632.1"/>
    </source>
</evidence>
<sequence length="339" mass="36962">MTVQSLASSTLVASPLLRLIAPPYAEVLAALWPAPHAPFVTATAARRHLICLMLAAEPLGGPPIDVTRLMDLPMRKAIRLTLEGVAPDGLRRALEHLGEIAWAPEDYRALVHLLADPAPAKTLRHAEAITPDLVRALTALPADVREIGGVALRVTPAQATLLAEAHAVLAKRLSPDLLAQRVAAWGHVPTPKALFALVADDFRRELPPPPHPGTERLRPLETAAAIRDAARRYRNCLANYVDHAVDRQSAIYEWLPAPGAVVELTPDAFFGWRLDQARLENNRSVDEVTREAIVAELRGMGVHVGRGAWQIRRALERAASPKFELETVDAAIADYFTDD</sequence>
<dbReference type="Proteomes" id="UP001057520">
    <property type="component" value="Chromosome"/>
</dbReference>
<accession>A0ABY5A054</accession>
<evidence type="ECO:0000313" key="2">
    <source>
        <dbReference type="Proteomes" id="UP001057520"/>
    </source>
</evidence>
<reference evidence="1 2" key="1">
    <citation type="submission" date="2022-04" db="EMBL/GenBank/DDBJ databases">
        <title>Genome sequence of soybean root-associated Caulobacter segnis RL271.</title>
        <authorList>
            <person name="Longley R."/>
            <person name="Bonito G."/>
            <person name="Trigodet F."/>
            <person name="Crosson S."/>
            <person name="Fiebig A."/>
        </authorList>
    </citation>
    <scope>NUCLEOTIDE SEQUENCE [LARGE SCALE GENOMIC DNA]</scope>
    <source>
        <strain evidence="1 2">RL271</strain>
    </source>
</reference>
<keyword evidence="2" id="KW-1185">Reference proteome</keyword>
<organism evidence="1 2">
    <name type="scientific">Caulobacter segnis</name>
    <dbReference type="NCBI Taxonomy" id="88688"/>
    <lineage>
        <taxon>Bacteria</taxon>
        <taxon>Pseudomonadati</taxon>
        <taxon>Pseudomonadota</taxon>
        <taxon>Alphaproteobacteria</taxon>
        <taxon>Caulobacterales</taxon>
        <taxon>Caulobacteraceae</taxon>
        <taxon>Caulobacter</taxon>
    </lineage>
</organism>
<gene>
    <name evidence="1" type="ORF">MZV50_08905</name>
</gene>